<evidence type="ECO:0000313" key="2">
    <source>
        <dbReference type="EMBL" id="CAD8121368.1"/>
    </source>
</evidence>
<feature type="transmembrane region" description="Helical" evidence="1">
    <location>
        <begin position="36"/>
        <end position="59"/>
    </location>
</feature>
<dbReference type="Proteomes" id="UP000692954">
    <property type="component" value="Unassembled WGS sequence"/>
</dbReference>
<protein>
    <recommendedName>
        <fullName evidence="4">Transmembrane protein</fullName>
    </recommendedName>
</protein>
<sequence length="152" mass="18232">MMNKRTLQNSFIKTINFCLIQILYNVEQQRSNDQVINLSLILIIILTNIQQLLIPINVIQEMNRLKQDHFVLDKFKKGYQRPYFNNNQIKNGIIMKKIVLKDGNLMIILVLQEIIEHFVNYVILKIQEERDHQYLIPLNTYFILQQIHIPKK</sequence>
<organism evidence="2 3">
    <name type="scientific">Paramecium sonneborni</name>
    <dbReference type="NCBI Taxonomy" id="65129"/>
    <lineage>
        <taxon>Eukaryota</taxon>
        <taxon>Sar</taxon>
        <taxon>Alveolata</taxon>
        <taxon>Ciliophora</taxon>
        <taxon>Intramacronucleata</taxon>
        <taxon>Oligohymenophorea</taxon>
        <taxon>Peniculida</taxon>
        <taxon>Parameciidae</taxon>
        <taxon>Paramecium</taxon>
    </lineage>
</organism>
<dbReference type="EMBL" id="CAJJDN010000132">
    <property type="protein sequence ID" value="CAD8121368.1"/>
    <property type="molecule type" value="Genomic_DNA"/>
</dbReference>
<evidence type="ECO:0000313" key="3">
    <source>
        <dbReference type="Proteomes" id="UP000692954"/>
    </source>
</evidence>
<proteinExistence type="predicted"/>
<accession>A0A8S1R0K1</accession>
<evidence type="ECO:0008006" key="4">
    <source>
        <dbReference type="Google" id="ProtNLM"/>
    </source>
</evidence>
<reference evidence="2" key="1">
    <citation type="submission" date="2021-01" db="EMBL/GenBank/DDBJ databases">
        <authorList>
            <consortium name="Genoscope - CEA"/>
            <person name="William W."/>
        </authorList>
    </citation>
    <scope>NUCLEOTIDE SEQUENCE</scope>
</reference>
<gene>
    <name evidence="2" type="ORF">PSON_ATCC_30995.1.T1320019</name>
</gene>
<comment type="caution">
    <text evidence="2">The sequence shown here is derived from an EMBL/GenBank/DDBJ whole genome shotgun (WGS) entry which is preliminary data.</text>
</comment>
<dbReference type="AlphaFoldDB" id="A0A8S1R0K1"/>
<evidence type="ECO:0000256" key="1">
    <source>
        <dbReference type="SAM" id="Phobius"/>
    </source>
</evidence>
<keyword evidence="1" id="KW-1133">Transmembrane helix</keyword>
<keyword evidence="3" id="KW-1185">Reference proteome</keyword>
<keyword evidence="1" id="KW-0472">Membrane</keyword>
<keyword evidence="1" id="KW-0812">Transmembrane</keyword>
<name>A0A8S1R0K1_9CILI</name>